<dbReference type="EMBL" id="CP071446">
    <property type="protein sequence ID" value="QTA37886.1"/>
    <property type="molecule type" value="Genomic_DNA"/>
</dbReference>
<evidence type="ECO:0000313" key="1">
    <source>
        <dbReference type="EMBL" id="QTA37886.1"/>
    </source>
</evidence>
<protein>
    <submittedName>
        <fullName evidence="1">Uncharacterized protein</fullName>
    </submittedName>
</protein>
<proteinExistence type="predicted"/>
<organism evidence="1 2">
    <name type="scientific">Thermosipho ferrireducens</name>
    <dbReference type="NCBI Taxonomy" id="2571116"/>
    <lineage>
        <taxon>Bacteria</taxon>
        <taxon>Thermotogati</taxon>
        <taxon>Thermotogota</taxon>
        <taxon>Thermotogae</taxon>
        <taxon>Thermotogales</taxon>
        <taxon>Fervidobacteriaceae</taxon>
        <taxon>Thermosipho</taxon>
    </lineage>
</organism>
<gene>
    <name evidence="1" type="ORF">JYK00_09235</name>
</gene>
<reference evidence="1 2" key="1">
    <citation type="submission" date="2021-03" db="EMBL/GenBank/DDBJ databases">
        <title>Thermosipho ferrireducens sp.nov., an anaerobic thermophilic iron-reducing bacterium isolated from a deep-sea hydrothermal sulfide deposits.</title>
        <authorList>
            <person name="Zeng X."/>
            <person name="Chen Y."/>
            <person name="Shao Z."/>
        </authorList>
    </citation>
    <scope>NUCLEOTIDE SEQUENCE [LARGE SCALE GENOMIC DNA]</scope>
    <source>
        <strain evidence="1 2">JL129W03</strain>
    </source>
</reference>
<accession>A0ABX7S5Q1</accession>
<dbReference type="Proteomes" id="UP000671862">
    <property type="component" value="Chromosome"/>
</dbReference>
<name>A0ABX7S5Q1_9BACT</name>
<keyword evidence="2" id="KW-1185">Reference proteome</keyword>
<evidence type="ECO:0000313" key="2">
    <source>
        <dbReference type="Proteomes" id="UP000671862"/>
    </source>
</evidence>
<sequence>MYAIVTETFGKFMKLKTKNGEIVIRSKKSVPKEGISVELKSSGNADFFGKIIAGPSKKLPSLKFLVFAEKISKKKQHIVSIAFFLEELKERLKINNEIINIIKKYVEIGEVNEEMKTIGSYLNALSGKFGLRSYQNSLVFTNRETGEFEIYTEDNTIKGVVRGNSIEIILKKIPEDIELLKTSLEKHFTFVSIKKEGMENGIYA</sequence>
<dbReference type="RefSeq" id="WP_207566607.1">
    <property type="nucleotide sequence ID" value="NZ_CP071446.1"/>
</dbReference>